<dbReference type="InterPro" id="IPR011856">
    <property type="entry name" value="tRNA_endonuc-like_dom_sf"/>
</dbReference>
<dbReference type="SUPFAM" id="SSF52980">
    <property type="entry name" value="Restriction endonuclease-like"/>
    <property type="match status" value="1"/>
</dbReference>
<reference evidence="2" key="1">
    <citation type="submission" date="2014-05" db="EMBL/GenBank/DDBJ databases">
        <title>Genome sequence of Mycobacterium aromaticivorans strain JS19b1T (= DSM 45407T).</title>
        <authorList>
            <person name="Kwak Y."/>
            <person name="Park G.-S."/>
            <person name="Li Q.X."/>
            <person name="Lee S.-E."/>
            <person name="Shin J.-H."/>
        </authorList>
    </citation>
    <scope>NUCLEOTIDE SEQUENCE [LARGE SCALE GENOMIC DNA]</scope>
    <source>
        <strain evidence="2">JS19b1</strain>
    </source>
</reference>
<evidence type="ECO:0000259" key="1">
    <source>
        <dbReference type="Pfam" id="PF04471"/>
    </source>
</evidence>
<dbReference type="Gene3D" id="3.40.1350.10">
    <property type="match status" value="1"/>
</dbReference>
<gene>
    <name evidence="2" type="ORF">Y900_025490</name>
</gene>
<dbReference type="InterPro" id="IPR052906">
    <property type="entry name" value="Type_IV_Methyl-Rstrct_Enzyme"/>
</dbReference>
<comment type="caution">
    <text evidence="2">The sequence shown here is derived from an EMBL/GenBank/DDBJ whole genome shotgun (WGS) entry which is preliminary data.</text>
</comment>
<proteinExistence type="predicted"/>
<feature type="domain" description="Restriction endonuclease type IV Mrr" evidence="1">
    <location>
        <begin position="64"/>
        <end position="173"/>
    </location>
</feature>
<dbReference type="EMBL" id="JALN02000001">
    <property type="protein sequence ID" value="KDF02194.1"/>
    <property type="molecule type" value="Genomic_DNA"/>
</dbReference>
<evidence type="ECO:0000313" key="3">
    <source>
        <dbReference type="Proteomes" id="UP000022835"/>
    </source>
</evidence>
<sequence>MDGPLGVQLDLERLCPVLSDVPIEVTRPLYQLLSSERVHHRKLRAHLAERERHLAYMNSGMREIDAMPGVEFERYIAARYRADGWTVRHTPASGDYGVDLIATKDGELDLAIQCKRQAKPVGVSAIQQVVAGGMHYGCARTMVTSNQEFTPAARNLAATHNCQLIGRAELLETIWIDSPGTDG</sequence>
<dbReference type="PANTHER" id="PTHR30015:SF6">
    <property type="entry name" value="SLL1429 PROTEIN"/>
    <property type="match status" value="1"/>
</dbReference>
<protein>
    <recommendedName>
        <fullName evidence="1">Restriction endonuclease type IV Mrr domain-containing protein</fullName>
    </recommendedName>
</protein>
<dbReference type="PANTHER" id="PTHR30015">
    <property type="entry name" value="MRR RESTRICTION SYSTEM PROTEIN"/>
    <property type="match status" value="1"/>
</dbReference>
<dbReference type="GO" id="GO:0003677">
    <property type="term" value="F:DNA binding"/>
    <property type="evidence" value="ECO:0007669"/>
    <property type="project" value="InterPro"/>
</dbReference>
<organism evidence="2 3">
    <name type="scientific">Mycolicibacterium aromaticivorans JS19b1 = JCM 16368</name>
    <dbReference type="NCBI Taxonomy" id="1440774"/>
    <lineage>
        <taxon>Bacteria</taxon>
        <taxon>Bacillati</taxon>
        <taxon>Actinomycetota</taxon>
        <taxon>Actinomycetes</taxon>
        <taxon>Mycobacteriales</taxon>
        <taxon>Mycobacteriaceae</taxon>
        <taxon>Mycolicibacterium</taxon>
    </lineage>
</organism>
<dbReference type="GO" id="GO:0009307">
    <property type="term" value="P:DNA restriction-modification system"/>
    <property type="evidence" value="ECO:0007669"/>
    <property type="project" value="InterPro"/>
</dbReference>
<dbReference type="AlphaFoldDB" id="A0A064CTZ9"/>
<name>A0A064CTZ9_9MYCO</name>
<evidence type="ECO:0000313" key="2">
    <source>
        <dbReference type="EMBL" id="KDF02194.1"/>
    </source>
</evidence>
<accession>A0A064CTZ9</accession>
<dbReference type="Pfam" id="PF04471">
    <property type="entry name" value="Mrr_cat"/>
    <property type="match status" value="1"/>
</dbReference>
<dbReference type="GO" id="GO:0015666">
    <property type="term" value="F:restriction endodeoxyribonuclease activity"/>
    <property type="evidence" value="ECO:0007669"/>
    <property type="project" value="TreeGrafter"/>
</dbReference>
<dbReference type="InterPro" id="IPR011335">
    <property type="entry name" value="Restrct_endonuc-II-like"/>
</dbReference>
<dbReference type="Proteomes" id="UP000022835">
    <property type="component" value="Unassembled WGS sequence"/>
</dbReference>
<dbReference type="RefSeq" id="WP_051660245.1">
    <property type="nucleotide sequence ID" value="NZ_JALN02000001.1"/>
</dbReference>
<dbReference type="InterPro" id="IPR007560">
    <property type="entry name" value="Restrct_endonuc_IV_Mrr"/>
</dbReference>
<keyword evidence="3" id="KW-1185">Reference proteome</keyword>
<dbReference type="eggNOG" id="COG1787">
    <property type="taxonomic scope" value="Bacteria"/>
</dbReference>